<dbReference type="CDD" id="cd03822">
    <property type="entry name" value="GT4_mannosyltransferase-like"/>
    <property type="match status" value="1"/>
</dbReference>
<dbReference type="SUPFAM" id="SSF53756">
    <property type="entry name" value="UDP-Glycosyltransferase/glycogen phosphorylase"/>
    <property type="match status" value="1"/>
</dbReference>
<evidence type="ECO:0000313" key="4">
    <source>
        <dbReference type="EMBL" id="CDM65544.1"/>
    </source>
</evidence>
<dbReference type="Proteomes" id="UP000031518">
    <property type="component" value="Unassembled WGS sequence"/>
</dbReference>
<dbReference type="InterPro" id="IPR028098">
    <property type="entry name" value="Glyco_trans_4-like_N"/>
</dbReference>
<dbReference type="InterPro" id="IPR008928">
    <property type="entry name" value="6-hairpin_glycosidase_sf"/>
</dbReference>
<evidence type="ECO:0000259" key="2">
    <source>
        <dbReference type="Pfam" id="PF00534"/>
    </source>
</evidence>
<dbReference type="AlphaFoldDB" id="A0A0B6WZ29"/>
<dbReference type="Gene3D" id="1.50.10.20">
    <property type="match status" value="1"/>
</dbReference>
<name>A0A0B6WZ29_9BACT</name>
<feature type="domain" description="Glycosyltransferase subfamily 4-like N-terminal" evidence="3">
    <location>
        <begin position="80"/>
        <end position="232"/>
    </location>
</feature>
<keyword evidence="5" id="KW-1185">Reference proteome</keyword>
<dbReference type="STRING" id="454194.PYK22_01547"/>
<dbReference type="Gene3D" id="3.40.50.2000">
    <property type="entry name" value="Glycogen Phosphorylase B"/>
    <property type="match status" value="2"/>
</dbReference>
<dbReference type="GO" id="GO:0005975">
    <property type="term" value="P:carbohydrate metabolic process"/>
    <property type="evidence" value="ECO:0007669"/>
    <property type="project" value="InterPro"/>
</dbReference>
<keyword evidence="4" id="KW-0808">Transferase</keyword>
<dbReference type="Pfam" id="PF00534">
    <property type="entry name" value="Glycos_transf_1"/>
    <property type="match status" value="1"/>
</dbReference>
<protein>
    <submittedName>
        <fullName evidence="4">Glycosyltransferase</fullName>
    </submittedName>
</protein>
<feature type="compositionally biased region" description="Basic and acidic residues" evidence="1">
    <location>
        <begin position="1"/>
        <end position="33"/>
    </location>
</feature>
<dbReference type="EMBL" id="CBXV010000005">
    <property type="protein sequence ID" value="CDM65544.1"/>
    <property type="molecule type" value="Genomic_DNA"/>
</dbReference>
<evidence type="ECO:0000259" key="3">
    <source>
        <dbReference type="Pfam" id="PF13439"/>
    </source>
</evidence>
<feature type="domain" description="Glycosyl transferase family 1" evidence="2">
    <location>
        <begin position="250"/>
        <end position="419"/>
    </location>
</feature>
<dbReference type="PANTHER" id="PTHR12526">
    <property type="entry name" value="GLYCOSYLTRANSFERASE"/>
    <property type="match status" value="1"/>
</dbReference>
<sequence length="832" mass="93124">MEVKVTGYENEHFDADAKEAQEKRRSARRRLEEAANTPSMALQRQYEKGLDLTGTVSESERPGRGLKVCLIGTYPPRECGIGTFTRDLRHAICQVADDVQAFVIAMTNPPNNYKYPPEVVFEIRQNQLNDYRLAAEYINFSGADIVCVQHEFGIFGGPEGRYILELLKNLNKPVVTTLHTVLSEPLAGFRVSLIRVANASDRLVVLNSRAIPILKDVYGITEEKVSLIHHGVPDVPFVDPNYYKDKFGVEGRLVLLTFGLLSRNKGIEMMLDALPEIVSVHPEVVYIVLGATHPEVKRRDGEEYRLMLKRRVRELGLEDYVIFYDRYVDDDELREFLGACDIYITPYQSREQIVSGTLAYAVGMGKAVVSTPYLYAEELLANGRGKLVPFGDSKALARTINRLIENEAMRHQMRKRAYKFGRQMTWPEVGRAYVELFRQTVGEFQGRTSATLPLVRASLDVPEIKLDHLVRLTDDTGLIQHATYGIPDRRFGYSTDDAGRALVVTLMHHRNFEDPTALRLATTYLSFLQLAQRPDGRFHNFMNYARQFTDEVGSEDTLGRALWGVGMAVALGPTEGMRALAREMFERSLSALDLVHARAISYAICGLHAFLQRYDGAALVRRKLDELANRLASLYEEARADDWRWFGEELTYANAKLPQAMLLAYQATGEERFLQIGLESLDFLLEQTYSGGQFDFIGNQGWYRRGGERATFGQQPIEAGYTAEACATAYEITEKSYYLEMARAAVEWLLGRNRLGVRLYDLVTGACSDGLDPQGASLNQGAESVICCLLGLLAAARLREKKLEIAATAAVSSATPTALGAAIQSAKAESSD</sequence>
<organism evidence="4 5">
    <name type="scientific">Pyrinomonas methylaliphatogenes</name>
    <dbReference type="NCBI Taxonomy" id="454194"/>
    <lineage>
        <taxon>Bacteria</taxon>
        <taxon>Pseudomonadati</taxon>
        <taxon>Acidobacteriota</taxon>
        <taxon>Blastocatellia</taxon>
        <taxon>Blastocatellales</taxon>
        <taxon>Pyrinomonadaceae</taxon>
        <taxon>Pyrinomonas</taxon>
    </lineage>
</organism>
<dbReference type="GO" id="GO:0016757">
    <property type="term" value="F:glycosyltransferase activity"/>
    <property type="evidence" value="ECO:0007669"/>
    <property type="project" value="InterPro"/>
</dbReference>
<dbReference type="SUPFAM" id="SSF48208">
    <property type="entry name" value="Six-hairpin glycosidases"/>
    <property type="match status" value="1"/>
</dbReference>
<accession>A0A0B6WZ29</accession>
<dbReference type="PANTHER" id="PTHR12526:SF572">
    <property type="entry name" value="BLL5144 PROTEIN"/>
    <property type="match status" value="1"/>
</dbReference>
<evidence type="ECO:0000313" key="5">
    <source>
        <dbReference type="Proteomes" id="UP000031518"/>
    </source>
</evidence>
<proteinExistence type="predicted"/>
<reference evidence="4 5" key="2">
    <citation type="submission" date="2015-01" db="EMBL/GenBank/DDBJ databases">
        <title>Complete genome sequence of Pyrinomonas methylaliphatogenes type strain K22T.</title>
        <authorList>
            <person name="Lee K.C.Y."/>
            <person name="Power J.F."/>
            <person name="Dunfield P.F."/>
            <person name="Morgan X.C."/>
            <person name="Huttenhower C."/>
            <person name="Stott M.B."/>
        </authorList>
    </citation>
    <scope>NUCLEOTIDE SEQUENCE [LARGE SCALE GENOMIC DNA]</scope>
    <source>
        <strain evidence="4 5">K22</strain>
    </source>
</reference>
<evidence type="ECO:0000256" key="1">
    <source>
        <dbReference type="SAM" id="MobiDB-lite"/>
    </source>
</evidence>
<reference evidence="4 5" key="1">
    <citation type="submission" date="2013-12" db="EMBL/GenBank/DDBJ databases">
        <authorList>
            <person name="Stott M."/>
        </authorList>
    </citation>
    <scope>NUCLEOTIDE SEQUENCE [LARGE SCALE GENOMIC DNA]</scope>
    <source>
        <strain evidence="4 5">K22</strain>
    </source>
</reference>
<gene>
    <name evidence="4" type="ORF">PYK22_01547</name>
</gene>
<dbReference type="Pfam" id="PF13439">
    <property type="entry name" value="Glyco_transf_4"/>
    <property type="match status" value="1"/>
</dbReference>
<dbReference type="RefSeq" id="WP_211197642.1">
    <property type="nucleotide sequence ID" value="NZ_CBXV010000005.1"/>
</dbReference>
<dbReference type="InterPro" id="IPR001296">
    <property type="entry name" value="Glyco_trans_1"/>
</dbReference>
<feature type="region of interest" description="Disordered" evidence="1">
    <location>
        <begin position="1"/>
        <end position="39"/>
    </location>
</feature>